<evidence type="ECO:0000313" key="3">
    <source>
        <dbReference type="EMBL" id="GBN04759.1"/>
    </source>
</evidence>
<proteinExistence type="predicted"/>
<evidence type="ECO:0000259" key="2">
    <source>
        <dbReference type="PROSITE" id="PS50144"/>
    </source>
</evidence>
<dbReference type="CDD" id="cd18186">
    <property type="entry name" value="BTB_POZ_ZBTB_KLHL-like"/>
    <property type="match status" value="1"/>
</dbReference>
<dbReference type="SUPFAM" id="SSF49599">
    <property type="entry name" value="TRAF domain-like"/>
    <property type="match status" value="2"/>
</dbReference>
<dbReference type="Gene3D" id="2.60.210.10">
    <property type="entry name" value="Apoptosis, Tumor Necrosis Factor Receptor Associated Protein 2, Chain A"/>
    <property type="match status" value="2"/>
</dbReference>
<dbReference type="InterPro" id="IPR000210">
    <property type="entry name" value="BTB/POZ_dom"/>
</dbReference>
<dbReference type="Pfam" id="PF00651">
    <property type="entry name" value="BTB"/>
    <property type="match status" value="1"/>
</dbReference>
<dbReference type="OrthoDB" id="6359816at2759"/>
<reference evidence="3 4" key="1">
    <citation type="journal article" date="2019" name="Sci. Rep.">
        <title>Orb-weaving spider Araneus ventricosus genome elucidates the spidroin gene catalogue.</title>
        <authorList>
            <person name="Kono N."/>
            <person name="Nakamura H."/>
            <person name="Ohtoshi R."/>
            <person name="Moran D.A.P."/>
            <person name="Shinohara A."/>
            <person name="Yoshida Y."/>
            <person name="Fujiwara M."/>
            <person name="Mori M."/>
            <person name="Tomita M."/>
            <person name="Arakawa K."/>
        </authorList>
    </citation>
    <scope>NUCLEOTIDE SEQUENCE [LARGE SCALE GENOMIC DNA]</scope>
</reference>
<dbReference type="Proteomes" id="UP000499080">
    <property type="component" value="Unassembled WGS sequence"/>
</dbReference>
<keyword evidence="4" id="KW-1185">Reference proteome</keyword>
<dbReference type="GO" id="GO:0030163">
    <property type="term" value="P:protein catabolic process"/>
    <property type="evidence" value="ECO:0007669"/>
    <property type="project" value="UniProtKB-ARBA"/>
</dbReference>
<dbReference type="InterPro" id="IPR002083">
    <property type="entry name" value="MATH/TRAF_dom"/>
</dbReference>
<dbReference type="Pfam" id="PF22486">
    <property type="entry name" value="MATH_2"/>
    <property type="match status" value="1"/>
</dbReference>
<dbReference type="PANTHER" id="PTHR24413">
    <property type="entry name" value="SPECKLE-TYPE POZ PROTEIN"/>
    <property type="match status" value="1"/>
</dbReference>
<name>A0A4Y2KRH6_ARAVE</name>
<dbReference type="AlphaFoldDB" id="A0A4Y2KRH6"/>
<evidence type="ECO:0000259" key="1">
    <source>
        <dbReference type="PROSITE" id="PS50097"/>
    </source>
</evidence>
<gene>
    <name evidence="3" type="primary">spop_19</name>
    <name evidence="3" type="ORF">AVEN_16877_1</name>
</gene>
<feature type="domain" description="MATH" evidence="2">
    <location>
        <begin position="7"/>
        <end position="138"/>
    </location>
</feature>
<accession>A0A4Y2KRH6</accession>
<dbReference type="PROSITE" id="PS50144">
    <property type="entry name" value="MATH"/>
    <property type="match status" value="1"/>
</dbReference>
<protein>
    <submittedName>
        <fullName evidence="3">Speckle-type POZ protein</fullName>
    </submittedName>
</protein>
<feature type="domain" description="BTB" evidence="1">
    <location>
        <begin position="343"/>
        <end position="410"/>
    </location>
</feature>
<comment type="caution">
    <text evidence="3">The sequence shown here is derived from an EMBL/GenBank/DDBJ whole genome shotgun (WGS) entry which is preliminary data.</text>
</comment>
<evidence type="ECO:0000313" key="4">
    <source>
        <dbReference type="Proteomes" id="UP000499080"/>
    </source>
</evidence>
<dbReference type="CDD" id="cd00121">
    <property type="entry name" value="MATH"/>
    <property type="match status" value="1"/>
</dbReference>
<sequence length="520" mass="60351">MNNERSEYFFFWFIENYSYCWHKNGEKLVSPNFTIDDLDGTIWELQLYPRGIHDEYEGHISLFLHRSIEDDGPEIVSVKYELTFLSADGSVICSGETEYEFKSGKGYGYRKFLKMDEILLQKKSDYLPDDILAVRCKIWKGEGKVQNIGQSSARSRIRVEKNSFLLRVDNFSTLQSNAKQTTKIPSHLKNGRFITCNLYLTEEKMIMIEMVLADTNQIFCKCELSLLDQSGNVIECGGTDSRYDAARKSIHTLPLSLSREAVLNRRSEYLPDDKLSLVCECTFSCGIEFQVTEETLNEMPLALIKQKSNFIPRNIIYKAAEKLFTYPNGLDDIKNLYMNQCLTDVEVRTETKSFPAHKTVLCARSPVFKAMMTNDMKEKKTDCIHVDDLENDIVQQLLLFLYSDSIENLQWKSATQLYYAADKYQIGKLKEVCSSFLVENLTPTNVVELLLLADTHSDKNLKKSVEDFILEHEEKIFVSNEWEMLMETNPLLVMRTMQLKYKRKSEVNYLQPWRKKGKLL</sequence>
<dbReference type="EMBL" id="BGPR01004913">
    <property type="protein sequence ID" value="GBN04759.1"/>
    <property type="molecule type" value="Genomic_DNA"/>
</dbReference>
<dbReference type="Gene3D" id="3.30.710.10">
    <property type="entry name" value="Potassium Channel Kv1.1, Chain A"/>
    <property type="match status" value="1"/>
</dbReference>
<organism evidence="3 4">
    <name type="scientific">Araneus ventricosus</name>
    <name type="common">Orbweaver spider</name>
    <name type="synonym">Epeira ventricosa</name>
    <dbReference type="NCBI Taxonomy" id="182803"/>
    <lineage>
        <taxon>Eukaryota</taxon>
        <taxon>Metazoa</taxon>
        <taxon>Ecdysozoa</taxon>
        <taxon>Arthropoda</taxon>
        <taxon>Chelicerata</taxon>
        <taxon>Arachnida</taxon>
        <taxon>Araneae</taxon>
        <taxon>Araneomorphae</taxon>
        <taxon>Entelegynae</taxon>
        <taxon>Araneoidea</taxon>
        <taxon>Araneidae</taxon>
        <taxon>Araneus</taxon>
    </lineage>
</organism>
<dbReference type="Gene3D" id="1.25.40.420">
    <property type="match status" value="1"/>
</dbReference>
<dbReference type="SMART" id="SM00225">
    <property type="entry name" value="BTB"/>
    <property type="match status" value="1"/>
</dbReference>
<dbReference type="InterPro" id="IPR008974">
    <property type="entry name" value="TRAF-like"/>
</dbReference>
<dbReference type="SUPFAM" id="SSF54695">
    <property type="entry name" value="POZ domain"/>
    <property type="match status" value="1"/>
</dbReference>
<dbReference type="PROSITE" id="PS50097">
    <property type="entry name" value="BTB"/>
    <property type="match status" value="1"/>
</dbReference>
<dbReference type="InterPro" id="IPR011333">
    <property type="entry name" value="SKP1/BTB/POZ_sf"/>
</dbReference>
<dbReference type="SMART" id="SM00061">
    <property type="entry name" value="MATH"/>
    <property type="match status" value="1"/>
</dbReference>